<proteinExistence type="predicted"/>
<feature type="chain" id="PRO_5046998540" description="Leucine-rich repeat domain-containing protein" evidence="1">
    <location>
        <begin position="19"/>
        <end position="299"/>
    </location>
</feature>
<protein>
    <recommendedName>
        <fullName evidence="4">Leucine-rich repeat domain-containing protein</fullName>
    </recommendedName>
</protein>
<reference evidence="2 3" key="1">
    <citation type="submission" date="2023-02" db="EMBL/GenBank/DDBJ databases">
        <title>Genome sequence of Lentisphaera profundi SAORIC-696.</title>
        <authorList>
            <person name="Kim e."/>
            <person name="Cho J.-C."/>
            <person name="Choi A."/>
            <person name="Kang I."/>
        </authorList>
    </citation>
    <scope>NUCLEOTIDE SEQUENCE [LARGE SCALE GENOMIC DNA]</scope>
    <source>
        <strain evidence="2 3">SAORIC-696</strain>
    </source>
</reference>
<gene>
    <name evidence="2" type="ORF">PQO03_15565</name>
</gene>
<dbReference type="InterPro" id="IPR006553">
    <property type="entry name" value="Leu-rich_rpt_Cys-con_subtyp"/>
</dbReference>
<dbReference type="RefSeq" id="WP_274154113.1">
    <property type="nucleotide sequence ID" value="NZ_CP117812.1"/>
</dbReference>
<evidence type="ECO:0008006" key="4">
    <source>
        <dbReference type="Google" id="ProtNLM"/>
    </source>
</evidence>
<evidence type="ECO:0000256" key="1">
    <source>
        <dbReference type="SAM" id="SignalP"/>
    </source>
</evidence>
<feature type="signal peptide" evidence="1">
    <location>
        <begin position="1"/>
        <end position="18"/>
    </location>
</feature>
<evidence type="ECO:0000313" key="2">
    <source>
        <dbReference type="EMBL" id="WDE99253.1"/>
    </source>
</evidence>
<dbReference type="SMART" id="SM00367">
    <property type="entry name" value="LRR_CC"/>
    <property type="match status" value="3"/>
</dbReference>
<keyword evidence="1" id="KW-0732">Signal</keyword>
<dbReference type="InterPro" id="IPR032675">
    <property type="entry name" value="LRR_dom_sf"/>
</dbReference>
<evidence type="ECO:0000313" key="3">
    <source>
        <dbReference type="Proteomes" id="UP001214250"/>
    </source>
</evidence>
<dbReference type="EMBL" id="CP117812">
    <property type="protein sequence ID" value="WDE99253.1"/>
    <property type="molecule type" value="Genomic_DNA"/>
</dbReference>
<dbReference type="Proteomes" id="UP001214250">
    <property type="component" value="Chromosome 2"/>
</dbReference>
<dbReference type="PANTHER" id="PTHR13318">
    <property type="entry name" value="PARTNER OF PAIRED, ISOFORM B-RELATED"/>
    <property type="match status" value="1"/>
</dbReference>
<keyword evidence="3" id="KW-1185">Reference proteome</keyword>
<dbReference type="SUPFAM" id="SSF52047">
    <property type="entry name" value="RNI-like"/>
    <property type="match status" value="1"/>
</dbReference>
<dbReference type="Gene3D" id="3.80.10.10">
    <property type="entry name" value="Ribonuclease Inhibitor"/>
    <property type="match status" value="2"/>
</dbReference>
<accession>A0ABY7W4T3</accession>
<sequence length="299" mass="34058">MLKMILAILCILTLTLNASQEKLESLGVRFQNQTVIFDEKWKGNSEDLKLLEDLNTMKDLCFSGAKIRDEDVLNLESISWIETLVLRKLTISDLALSNIPSMKKLKQLSIASCTQIQGLGIVELAKSNTITQLHLPHMHLDDKDVAPLEKMTQLEYLSLHSNDITTASIQYLRTLKKLKWLYLKGVKIAPEDCQYIAGLSSLKELSLTFTRLDERHLNILSVLPDLKSLRIRNSNITDKDLYPIANFKALRYLQLRGKGQKYTVTETGLSWLAQNCPHIEFFEKDTSDPELSSPLKKIK</sequence>
<name>A0ABY7W4T3_9BACT</name>
<organism evidence="2 3">
    <name type="scientific">Lentisphaera profundi</name>
    <dbReference type="NCBI Taxonomy" id="1658616"/>
    <lineage>
        <taxon>Bacteria</taxon>
        <taxon>Pseudomonadati</taxon>
        <taxon>Lentisphaerota</taxon>
        <taxon>Lentisphaeria</taxon>
        <taxon>Lentisphaerales</taxon>
        <taxon>Lentisphaeraceae</taxon>
        <taxon>Lentisphaera</taxon>
    </lineage>
</organism>